<dbReference type="InterPro" id="IPR029058">
    <property type="entry name" value="AB_hydrolase_fold"/>
</dbReference>
<sequence length="171" mass="18957">MPLTSDITINYSRFDPKNTPEEAKQYSEFLEKTTSSVPRWFEIGAPKFRELIEEGGFGGLKPATLPEAQEFEVPSREPGRTVPVRMYKPDNGEPTKGIMLHIHGGGFCLGSHRHLTHNRSVDGLLKFYANTAQLTALSIGYRLAPEHPYPAGLEDCIDVATHLLSNPSLHG</sequence>
<accession>A0AAN7UIT1</accession>
<proteinExistence type="predicted"/>
<dbReference type="Proteomes" id="UP001305414">
    <property type="component" value="Unassembled WGS sequence"/>
</dbReference>
<feature type="domain" description="Alpha/beta hydrolase fold-3" evidence="1">
    <location>
        <begin position="99"/>
        <end position="166"/>
    </location>
</feature>
<dbReference type="PANTHER" id="PTHR23024:SF210">
    <property type="entry name" value="ALPHA_BETA HYDROLASE FOLD-3 DOMAIN-CONTAINING PROTEIN"/>
    <property type="match status" value="1"/>
</dbReference>
<organism evidence="2 3">
    <name type="scientific">Xylaria bambusicola</name>
    <dbReference type="NCBI Taxonomy" id="326684"/>
    <lineage>
        <taxon>Eukaryota</taxon>
        <taxon>Fungi</taxon>
        <taxon>Dikarya</taxon>
        <taxon>Ascomycota</taxon>
        <taxon>Pezizomycotina</taxon>
        <taxon>Sordariomycetes</taxon>
        <taxon>Xylariomycetidae</taxon>
        <taxon>Xylariales</taxon>
        <taxon>Xylariaceae</taxon>
        <taxon>Xylaria</taxon>
    </lineage>
</organism>
<dbReference type="AlphaFoldDB" id="A0AAN7UIT1"/>
<evidence type="ECO:0000313" key="2">
    <source>
        <dbReference type="EMBL" id="KAK5626761.1"/>
    </source>
</evidence>
<dbReference type="GO" id="GO:0016787">
    <property type="term" value="F:hydrolase activity"/>
    <property type="evidence" value="ECO:0007669"/>
    <property type="project" value="InterPro"/>
</dbReference>
<dbReference type="Gene3D" id="3.40.50.1820">
    <property type="entry name" value="alpha/beta hydrolase"/>
    <property type="match status" value="1"/>
</dbReference>
<gene>
    <name evidence="2" type="ORF">RRF57_002476</name>
</gene>
<dbReference type="InterPro" id="IPR050466">
    <property type="entry name" value="Carboxylest/Gibb_receptor"/>
</dbReference>
<reference evidence="2 3" key="1">
    <citation type="submission" date="2023-10" db="EMBL/GenBank/DDBJ databases">
        <title>Draft genome sequence of Xylaria bambusicola isolate GMP-LS, the root and basal stem rot pathogen of sugarcane in Indonesia.</title>
        <authorList>
            <person name="Selvaraj P."/>
            <person name="Muralishankar V."/>
            <person name="Muruganantham S."/>
            <person name="Sp S."/>
            <person name="Haryani S."/>
            <person name="Lau K.J.X."/>
            <person name="Naqvi N.I."/>
        </authorList>
    </citation>
    <scope>NUCLEOTIDE SEQUENCE [LARGE SCALE GENOMIC DNA]</scope>
    <source>
        <strain evidence="2">GMP-LS</strain>
    </source>
</reference>
<dbReference type="SUPFAM" id="SSF53474">
    <property type="entry name" value="alpha/beta-Hydrolases"/>
    <property type="match status" value="1"/>
</dbReference>
<evidence type="ECO:0000259" key="1">
    <source>
        <dbReference type="Pfam" id="PF07859"/>
    </source>
</evidence>
<evidence type="ECO:0000313" key="3">
    <source>
        <dbReference type="Proteomes" id="UP001305414"/>
    </source>
</evidence>
<keyword evidence="3" id="KW-1185">Reference proteome</keyword>
<dbReference type="InterPro" id="IPR013094">
    <property type="entry name" value="AB_hydrolase_3"/>
</dbReference>
<dbReference type="PANTHER" id="PTHR23024">
    <property type="entry name" value="ARYLACETAMIDE DEACETYLASE"/>
    <property type="match status" value="1"/>
</dbReference>
<dbReference type="EMBL" id="JAWHQM010000004">
    <property type="protein sequence ID" value="KAK5626761.1"/>
    <property type="molecule type" value="Genomic_DNA"/>
</dbReference>
<dbReference type="Pfam" id="PF07859">
    <property type="entry name" value="Abhydrolase_3"/>
    <property type="match status" value="1"/>
</dbReference>
<name>A0AAN7UIT1_9PEZI</name>
<comment type="caution">
    <text evidence="2">The sequence shown here is derived from an EMBL/GenBank/DDBJ whole genome shotgun (WGS) entry which is preliminary data.</text>
</comment>
<protein>
    <recommendedName>
        <fullName evidence="1">Alpha/beta hydrolase fold-3 domain-containing protein</fullName>
    </recommendedName>
</protein>